<comment type="similarity">
    <text evidence="7">Belongs to the binding-protein-dependent transport system permease family.</text>
</comment>
<evidence type="ECO:0000256" key="6">
    <source>
        <dbReference type="ARBA" id="ARBA00023136"/>
    </source>
</evidence>
<feature type="transmembrane region" description="Helical" evidence="7">
    <location>
        <begin position="198"/>
        <end position="222"/>
    </location>
</feature>
<dbReference type="InterPro" id="IPR000515">
    <property type="entry name" value="MetI-like"/>
</dbReference>
<dbReference type="PANTHER" id="PTHR30193">
    <property type="entry name" value="ABC TRANSPORTER PERMEASE PROTEIN"/>
    <property type="match status" value="1"/>
</dbReference>
<dbReference type="InterPro" id="IPR035906">
    <property type="entry name" value="MetI-like_sf"/>
</dbReference>
<dbReference type="Pfam" id="PF00528">
    <property type="entry name" value="BPD_transp_1"/>
    <property type="match status" value="1"/>
</dbReference>
<dbReference type="PROSITE" id="PS50928">
    <property type="entry name" value="ABC_TM1"/>
    <property type="match status" value="1"/>
</dbReference>
<dbReference type="RefSeq" id="WP_124541846.1">
    <property type="nucleotide sequence ID" value="NZ_QUSW01000005.1"/>
</dbReference>
<dbReference type="Proteomes" id="UP000267464">
    <property type="component" value="Unassembled WGS sequence"/>
</dbReference>
<keyword evidence="5 7" id="KW-1133">Transmembrane helix</keyword>
<keyword evidence="3" id="KW-1003">Cell membrane</keyword>
<dbReference type="AlphaFoldDB" id="A0A3N7HQQ2"/>
<keyword evidence="10" id="KW-1185">Reference proteome</keyword>
<evidence type="ECO:0000313" key="10">
    <source>
        <dbReference type="Proteomes" id="UP000267464"/>
    </source>
</evidence>
<keyword evidence="4 7" id="KW-0812">Transmembrane</keyword>
<dbReference type="Gene3D" id="1.10.3720.10">
    <property type="entry name" value="MetI-like"/>
    <property type="match status" value="1"/>
</dbReference>
<dbReference type="PANTHER" id="PTHR30193:SF37">
    <property type="entry name" value="INNER MEMBRANE ABC TRANSPORTER PERMEASE PROTEIN YCJO"/>
    <property type="match status" value="1"/>
</dbReference>
<dbReference type="EMBL" id="QUSW01000005">
    <property type="protein sequence ID" value="RQP23101.1"/>
    <property type="molecule type" value="Genomic_DNA"/>
</dbReference>
<comment type="caution">
    <text evidence="9">The sequence shown here is derived from an EMBL/GenBank/DDBJ whole genome shotgun (WGS) entry which is preliminary data.</text>
</comment>
<dbReference type="GO" id="GO:0055085">
    <property type="term" value="P:transmembrane transport"/>
    <property type="evidence" value="ECO:0007669"/>
    <property type="project" value="InterPro"/>
</dbReference>
<evidence type="ECO:0000256" key="5">
    <source>
        <dbReference type="ARBA" id="ARBA00022989"/>
    </source>
</evidence>
<protein>
    <submittedName>
        <fullName evidence="9">Sugar ABC transporter permease</fullName>
    </submittedName>
</protein>
<feature type="transmembrane region" description="Helical" evidence="7">
    <location>
        <begin position="135"/>
        <end position="157"/>
    </location>
</feature>
<feature type="domain" description="ABC transmembrane type-1" evidence="8">
    <location>
        <begin position="98"/>
        <end position="323"/>
    </location>
</feature>
<feature type="transmembrane region" description="Helical" evidence="7">
    <location>
        <begin position="243"/>
        <end position="268"/>
    </location>
</feature>
<feature type="transmembrane region" description="Helical" evidence="7">
    <location>
        <begin position="302"/>
        <end position="322"/>
    </location>
</feature>
<organism evidence="9 10">
    <name type="scientific">Piscinibacter terrae</name>
    <dbReference type="NCBI Taxonomy" id="2496871"/>
    <lineage>
        <taxon>Bacteria</taxon>
        <taxon>Pseudomonadati</taxon>
        <taxon>Pseudomonadota</taxon>
        <taxon>Betaproteobacteria</taxon>
        <taxon>Burkholderiales</taxon>
        <taxon>Sphaerotilaceae</taxon>
        <taxon>Piscinibacter</taxon>
    </lineage>
</organism>
<keyword evidence="2 7" id="KW-0813">Transport</keyword>
<reference evidence="9 10" key="2">
    <citation type="submission" date="2018-12" db="EMBL/GenBank/DDBJ databases">
        <title>Rhizobacter gummiphilus sp. nov., a rubber-degrading bacterium isolated from the soil of a botanical garden in Japan.</title>
        <authorList>
            <person name="Shunsuke S.S."/>
        </authorList>
    </citation>
    <scope>NUCLEOTIDE SEQUENCE [LARGE SCALE GENOMIC DNA]</scope>
    <source>
        <strain evidence="9 10">S-16</strain>
    </source>
</reference>
<dbReference type="OrthoDB" id="8578268at2"/>
<feature type="transmembrane region" description="Helical" evidence="7">
    <location>
        <begin position="36"/>
        <end position="68"/>
    </location>
</feature>
<evidence type="ECO:0000256" key="2">
    <source>
        <dbReference type="ARBA" id="ARBA00022448"/>
    </source>
</evidence>
<evidence type="ECO:0000256" key="1">
    <source>
        <dbReference type="ARBA" id="ARBA00004651"/>
    </source>
</evidence>
<evidence type="ECO:0000256" key="3">
    <source>
        <dbReference type="ARBA" id="ARBA00022475"/>
    </source>
</evidence>
<feature type="transmembrane region" description="Helical" evidence="7">
    <location>
        <begin position="102"/>
        <end position="123"/>
    </location>
</feature>
<dbReference type="InterPro" id="IPR051393">
    <property type="entry name" value="ABC_transporter_permease"/>
</dbReference>
<evidence type="ECO:0000256" key="4">
    <source>
        <dbReference type="ARBA" id="ARBA00022692"/>
    </source>
</evidence>
<proteinExistence type="inferred from homology"/>
<sequence length="334" mass="37690">MSMLQSPGDIESVPLKASIVSTTATRKGSRLKPWHWAPYVFISPFFILFAVFGLFPLLFSLVTAFTAFDPYAGLASMKFVGMENFSFAWGDEWFWKSLWNTLWLGFVSGAPQHFVAIPLAYFIHLGFKRWRNAMLGAYFLPYITSTVAIALIFTTLFSTDFGVINVAIGWLHQLPLIGGLFPAENVNWLGKREYVKPAVAMVVFWRYVGFNTVLYLAALQTIPKDLYEAATMDGATRWQQFRYITLPLLKPMMFFGVTLSVIGGLQLFEEPFVLAGIRGGTDQAAMTTAMYMYRTAFEFNEWGTASAISWMLFICIAVLTWITNKAFARGGMDH</sequence>
<evidence type="ECO:0000256" key="7">
    <source>
        <dbReference type="RuleBase" id="RU363032"/>
    </source>
</evidence>
<comment type="subcellular location">
    <subcellularLocation>
        <location evidence="1 7">Cell membrane</location>
        <topology evidence="1 7">Multi-pass membrane protein</topology>
    </subcellularLocation>
</comment>
<dbReference type="SUPFAM" id="SSF161098">
    <property type="entry name" value="MetI-like"/>
    <property type="match status" value="1"/>
</dbReference>
<dbReference type="CDD" id="cd06261">
    <property type="entry name" value="TM_PBP2"/>
    <property type="match status" value="1"/>
</dbReference>
<gene>
    <name evidence="9" type="ORF">DZC73_18440</name>
</gene>
<accession>A0A3N7HQQ2</accession>
<evidence type="ECO:0000259" key="8">
    <source>
        <dbReference type="PROSITE" id="PS50928"/>
    </source>
</evidence>
<dbReference type="GO" id="GO:0005886">
    <property type="term" value="C:plasma membrane"/>
    <property type="evidence" value="ECO:0007669"/>
    <property type="project" value="UniProtKB-SubCell"/>
</dbReference>
<reference evidence="9 10" key="1">
    <citation type="submission" date="2018-08" db="EMBL/GenBank/DDBJ databases">
        <authorList>
            <person name="Khan S.A."/>
            <person name="Jeon C.O."/>
            <person name="Chun B.H."/>
            <person name="Jeong S.E."/>
        </authorList>
    </citation>
    <scope>NUCLEOTIDE SEQUENCE [LARGE SCALE GENOMIC DNA]</scope>
    <source>
        <strain evidence="9 10">S-16</strain>
    </source>
</reference>
<name>A0A3N7HQQ2_9BURK</name>
<keyword evidence="6 7" id="KW-0472">Membrane</keyword>
<evidence type="ECO:0000313" key="9">
    <source>
        <dbReference type="EMBL" id="RQP23101.1"/>
    </source>
</evidence>